<feature type="compositionally biased region" description="Polar residues" evidence="4">
    <location>
        <begin position="18"/>
        <end position="32"/>
    </location>
</feature>
<feature type="domain" description="NPH3" evidence="5">
    <location>
        <begin position="1"/>
        <end position="153"/>
    </location>
</feature>
<gene>
    <name evidence="6" type="ORF">DH2020_030014</name>
</gene>
<sequence length="185" mass="21254">MYDVDLVQRLLEHFLVQEQSEGSSPSRQSFSDTKMYDGAQRGTNPNAKMRVARLVDSYLTEVSRDRNLSLTKFQVLAEALPNRLELAMMDCTGRLIPILRGRRIPLPAVDSQPQNATRRNSPIVSRRVGDREKDINTLKFELESVKAKYLELQNDMETLQRQFDKVTAKTSVRVDDRVEKAEQAR</sequence>
<feature type="compositionally biased region" description="Polar residues" evidence="4">
    <location>
        <begin position="111"/>
        <end position="123"/>
    </location>
</feature>
<feature type="coiled-coil region" evidence="3">
    <location>
        <begin position="135"/>
        <end position="169"/>
    </location>
</feature>
<feature type="region of interest" description="Disordered" evidence="4">
    <location>
        <begin position="18"/>
        <end position="44"/>
    </location>
</feature>
<comment type="caution">
    <text evidence="6">The sequence shown here is derived from an EMBL/GenBank/DDBJ whole genome shotgun (WGS) entry which is preliminary data.</text>
</comment>
<evidence type="ECO:0000256" key="3">
    <source>
        <dbReference type="SAM" id="Coils"/>
    </source>
</evidence>
<dbReference type="InterPro" id="IPR043454">
    <property type="entry name" value="NPH3/RPT2-like"/>
</dbReference>
<evidence type="ECO:0000256" key="1">
    <source>
        <dbReference type="ARBA" id="ARBA00022786"/>
    </source>
</evidence>
<comment type="similarity">
    <text evidence="2">Belongs to the NPH3 family.</text>
</comment>
<dbReference type="Pfam" id="PF03000">
    <property type="entry name" value="NPH3"/>
    <property type="match status" value="1"/>
</dbReference>
<dbReference type="InterPro" id="IPR027356">
    <property type="entry name" value="NPH3_dom"/>
</dbReference>
<keyword evidence="3" id="KW-0175">Coiled coil</keyword>
<keyword evidence="1" id="KW-0833">Ubl conjugation pathway</keyword>
<feature type="region of interest" description="Disordered" evidence="4">
    <location>
        <begin position="109"/>
        <end position="128"/>
    </location>
</feature>
<evidence type="ECO:0000313" key="7">
    <source>
        <dbReference type="Proteomes" id="UP001318860"/>
    </source>
</evidence>
<name>A0ABR0VM01_REHGL</name>
<evidence type="ECO:0000259" key="5">
    <source>
        <dbReference type="PROSITE" id="PS51649"/>
    </source>
</evidence>
<organism evidence="6 7">
    <name type="scientific">Rehmannia glutinosa</name>
    <name type="common">Chinese foxglove</name>
    <dbReference type="NCBI Taxonomy" id="99300"/>
    <lineage>
        <taxon>Eukaryota</taxon>
        <taxon>Viridiplantae</taxon>
        <taxon>Streptophyta</taxon>
        <taxon>Embryophyta</taxon>
        <taxon>Tracheophyta</taxon>
        <taxon>Spermatophyta</taxon>
        <taxon>Magnoliopsida</taxon>
        <taxon>eudicotyledons</taxon>
        <taxon>Gunneridae</taxon>
        <taxon>Pentapetalae</taxon>
        <taxon>asterids</taxon>
        <taxon>lamiids</taxon>
        <taxon>Lamiales</taxon>
        <taxon>Orobanchaceae</taxon>
        <taxon>Rehmannieae</taxon>
        <taxon>Rehmannia</taxon>
    </lineage>
</organism>
<evidence type="ECO:0000256" key="4">
    <source>
        <dbReference type="SAM" id="MobiDB-lite"/>
    </source>
</evidence>
<reference evidence="6 7" key="1">
    <citation type="journal article" date="2021" name="Comput. Struct. Biotechnol. J.">
        <title>De novo genome assembly of the potent medicinal plant Rehmannia glutinosa using nanopore technology.</title>
        <authorList>
            <person name="Ma L."/>
            <person name="Dong C."/>
            <person name="Song C."/>
            <person name="Wang X."/>
            <person name="Zheng X."/>
            <person name="Niu Y."/>
            <person name="Chen S."/>
            <person name="Feng W."/>
        </authorList>
    </citation>
    <scope>NUCLEOTIDE SEQUENCE [LARGE SCALE GENOMIC DNA]</scope>
    <source>
        <strain evidence="6">DH-2019</strain>
    </source>
</reference>
<dbReference type="EMBL" id="JABTTQ020001047">
    <property type="protein sequence ID" value="KAK6136251.1"/>
    <property type="molecule type" value="Genomic_DNA"/>
</dbReference>
<evidence type="ECO:0000256" key="2">
    <source>
        <dbReference type="PROSITE-ProRule" id="PRU00982"/>
    </source>
</evidence>
<keyword evidence="7" id="KW-1185">Reference proteome</keyword>
<dbReference type="Proteomes" id="UP001318860">
    <property type="component" value="Unassembled WGS sequence"/>
</dbReference>
<proteinExistence type="inferred from homology"/>
<protein>
    <recommendedName>
        <fullName evidence="5">NPH3 domain-containing protein</fullName>
    </recommendedName>
</protein>
<evidence type="ECO:0000313" key="6">
    <source>
        <dbReference type="EMBL" id="KAK6136251.1"/>
    </source>
</evidence>
<dbReference type="PROSITE" id="PS51649">
    <property type="entry name" value="NPH3"/>
    <property type="match status" value="1"/>
</dbReference>
<dbReference type="PANTHER" id="PTHR32370">
    <property type="entry name" value="OS12G0117600 PROTEIN"/>
    <property type="match status" value="1"/>
</dbReference>
<accession>A0ABR0VM01</accession>